<dbReference type="Pfam" id="PF22770">
    <property type="entry name" value="POP1_C"/>
    <property type="match status" value="1"/>
</dbReference>
<dbReference type="InterPro" id="IPR009723">
    <property type="entry name" value="Pop1_N"/>
</dbReference>
<reference evidence="8 9" key="1">
    <citation type="submission" date="2016-06" db="EMBL/GenBank/DDBJ databases">
        <authorList>
            <consortium name="Pathogen Informatics"/>
        </authorList>
    </citation>
    <scope>NUCLEOTIDE SEQUENCE [LARGE SCALE GENOMIC DNA]</scope>
    <source>
        <strain evidence="8">PocGH01</strain>
    </source>
</reference>
<feature type="region of interest" description="Disordered" evidence="4">
    <location>
        <begin position="509"/>
        <end position="541"/>
    </location>
</feature>
<evidence type="ECO:0000259" key="6">
    <source>
        <dbReference type="Pfam" id="PF08170"/>
    </source>
</evidence>
<comment type="subcellular location">
    <subcellularLocation>
        <location evidence="1">Nucleus</location>
    </subcellularLocation>
</comment>
<organism evidence="8 9">
    <name type="scientific">Plasmodium ovale</name>
    <name type="common">malaria parasite P. ovale</name>
    <dbReference type="NCBI Taxonomy" id="36330"/>
    <lineage>
        <taxon>Eukaryota</taxon>
        <taxon>Sar</taxon>
        <taxon>Alveolata</taxon>
        <taxon>Apicomplexa</taxon>
        <taxon>Aconoidasida</taxon>
        <taxon>Haemosporida</taxon>
        <taxon>Plasmodiidae</taxon>
        <taxon>Plasmodium</taxon>
        <taxon>Plasmodium (Plasmodium)</taxon>
    </lineage>
</organism>
<sequence>MGGNRNDASREKSNETKDAMQRGVIYYWKNNTQVKGEKKKVNILESNASADAVVNRNRNRNRNSSNKKEMNEVRYKSIYEVSQYVEAEFFNVESVPWISSFFHFKEEDNDIFGNELKKRNIFKRCFQRIHKNRRRRCMSFNPYRVPLICKKVTLDEMLISEPKIKKKKKKMKKRKNIKLIPHGYIYKQFLMRAKKKNWLETHMYHCKRFRMIDIYGYKLALKNYCKISRRIFRYSKRKSLIHDMSYVEIIEIKGYEKDIINLLKKCTNAEQANMFTKKYLLGLLLGKLFIYKCNNTHVHTDEENISGTYSISRECYSNIGQTNGNNFFSTGNTLICPAYFLWRSRLKPGMYFKEKRKKNSNYSSSTDKIGALEGTADNDKECAKEENQVAEKENREGEETVRDIWIFVHPVCLKEVINNFKKVNPGIDVKHVKNICMYEMIGPRSFDLLVNILSVKTKYVMREKDSIYHYNYENVTLPYDFVIPLYAVLPKSIGPFLSHYKVNEMMSHNLKRGGQGDNTHGCRGGGGEDKDGGDSNTDSFPWSEIIKQDKCNVTDSTGGERQNGHDENRCNNHQGDSECKGKESVQRRKNADEYVGRRGTTEQVETSFDYLKEKNGNRKMQVKDFSPYDNNILMNEKIKQRIIKRFKVNRYEHIRSSKKKKVKTCILKMLENNKNIESYEVIKAKRKLRTLLSRASTAHGGNCIGGISAVDNISLGGAINTGPLHGVPLGSCSLFQTEEKKVETGAKGSVGAGVPLVSTGSPNEMQSKEKKKKKTLNRRLHNELIKTKENITLNCKKYIKIPILIINQTNNNNKRYLILCPAKKKSSVLFNLLTRNGSIAIGLKEREKILKCSEYLCYPKDFPESFGGILYNSMREDFSKKLYLKKPIKKRVNYYCLGIHNPFNYSWFCIYPYERNIKLIRATDSYNQFLIKTFLQRFLSISLNRINPINNLEQFNIFMEEFKEKFSVFSTYFISVYVHAYKEGTPKRLSHICCMTLKQLLKFFAAHVDTKKIQEWVVHKRVVKKNGKKEKIEKLTESIIHKYKNRIMKKKNKEKDEKKVQTFVLTKKEDSTSKSVEKEMEEIILPSKKIIGYVSSGGHVLSKGYGYGVAHISFYYFLQNLLHHLFALKLALPGQIKINNQGKEFPFLALMRNVNSTLYYHVWLSLVAEDKYLPF</sequence>
<dbReference type="InterPro" id="IPR055079">
    <property type="entry name" value="POP1_C"/>
</dbReference>
<feature type="region of interest" description="Disordered" evidence="4">
    <location>
        <begin position="553"/>
        <end position="593"/>
    </location>
</feature>
<feature type="domain" description="Pop1 N-terminal" evidence="5">
    <location>
        <begin position="188"/>
        <end position="254"/>
    </location>
</feature>
<evidence type="ECO:0000259" key="7">
    <source>
        <dbReference type="Pfam" id="PF22770"/>
    </source>
</evidence>
<proteinExistence type="predicted"/>
<feature type="domain" description="Pop1 N-terminal" evidence="5">
    <location>
        <begin position="117"/>
        <end position="178"/>
    </location>
</feature>
<keyword evidence="9" id="KW-1185">Reference proteome</keyword>
<dbReference type="InterPro" id="IPR039182">
    <property type="entry name" value="Pop1"/>
</dbReference>
<keyword evidence="3" id="KW-0539">Nucleus</keyword>
<accession>A0A1D3KZ17</accession>
<dbReference type="AlphaFoldDB" id="A0A1D3KZ17"/>
<dbReference type="Pfam" id="PF06978">
    <property type="entry name" value="POP1_N"/>
    <property type="match status" value="2"/>
</dbReference>
<feature type="domain" description="POPLD" evidence="6">
    <location>
        <begin position="816"/>
        <end position="907"/>
    </location>
</feature>
<dbReference type="GO" id="GO:0000172">
    <property type="term" value="C:ribonuclease MRP complex"/>
    <property type="evidence" value="ECO:0007669"/>
    <property type="project" value="InterPro"/>
</dbReference>
<gene>
    <name evidence="8" type="primary">POP1</name>
    <name evidence="8" type="ORF">POCGH01_01017500</name>
</gene>
<feature type="domain" description="POP1 C-terminal" evidence="7">
    <location>
        <begin position="973"/>
        <end position="1167"/>
    </location>
</feature>
<feature type="compositionally biased region" description="Basic and acidic residues" evidence="4">
    <location>
        <begin position="562"/>
        <end position="593"/>
    </location>
</feature>
<dbReference type="Pfam" id="PF08170">
    <property type="entry name" value="POPLD"/>
    <property type="match status" value="1"/>
</dbReference>
<evidence type="ECO:0000313" key="8">
    <source>
        <dbReference type="EMBL" id="SCD22355.1"/>
    </source>
</evidence>
<evidence type="ECO:0000256" key="1">
    <source>
        <dbReference type="ARBA" id="ARBA00004123"/>
    </source>
</evidence>
<dbReference type="GO" id="GO:0005655">
    <property type="term" value="C:nucleolar ribonuclease P complex"/>
    <property type="evidence" value="ECO:0007669"/>
    <property type="project" value="InterPro"/>
</dbReference>
<dbReference type="OrthoDB" id="442863at2759"/>
<dbReference type="VEuPathDB" id="PlasmoDB:PocGH01_01017500"/>
<protein>
    <submittedName>
        <fullName evidence="8">Ribonucleases P/MRP protein subunit POP1, putative</fullName>
    </submittedName>
</protein>
<evidence type="ECO:0000256" key="4">
    <source>
        <dbReference type="SAM" id="MobiDB-lite"/>
    </source>
</evidence>
<name>A0A1D3KZ17_PLAOA</name>
<evidence type="ECO:0000256" key="3">
    <source>
        <dbReference type="ARBA" id="ARBA00023242"/>
    </source>
</evidence>
<dbReference type="GO" id="GO:0001682">
    <property type="term" value="P:tRNA 5'-leader removal"/>
    <property type="evidence" value="ECO:0007669"/>
    <property type="project" value="InterPro"/>
</dbReference>
<keyword evidence="2" id="KW-0819">tRNA processing</keyword>
<evidence type="ECO:0000259" key="5">
    <source>
        <dbReference type="Pfam" id="PF06978"/>
    </source>
</evidence>
<dbReference type="EMBL" id="LT594582">
    <property type="protein sequence ID" value="SCD22355.1"/>
    <property type="molecule type" value="Genomic_DNA"/>
</dbReference>
<feature type="region of interest" description="Disordered" evidence="4">
    <location>
        <begin position="753"/>
        <end position="775"/>
    </location>
</feature>
<dbReference type="PANTHER" id="PTHR22731">
    <property type="entry name" value="RIBONUCLEASES P/MRP PROTEIN SUBUNIT POP1"/>
    <property type="match status" value="1"/>
</dbReference>
<evidence type="ECO:0000313" key="9">
    <source>
        <dbReference type="Proteomes" id="UP000242942"/>
    </source>
</evidence>
<dbReference type="InterPro" id="IPR012590">
    <property type="entry name" value="POPLD_dom"/>
</dbReference>
<evidence type="ECO:0000256" key="2">
    <source>
        <dbReference type="ARBA" id="ARBA00022694"/>
    </source>
</evidence>
<dbReference type="PANTHER" id="PTHR22731:SF3">
    <property type="entry name" value="RIBONUCLEASES P_MRP PROTEIN SUBUNIT POP1"/>
    <property type="match status" value="1"/>
</dbReference>
<dbReference type="Proteomes" id="UP000242942">
    <property type="component" value="Chromosome 1"/>
</dbReference>